<dbReference type="Proteomes" id="UP000184267">
    <property type="component" value="Unassembled WGS sequence"/>
</dbReference>
<comment type="subcellular location">
    <subcellularLocation>
        <location evidence="1">Cell membrane</location>
        <topology evidence="1">Multi-pass membrane protein</topology>
    </subcellularLocation>
</comment>
<dbReference type="GO" id="GO:0005886">
    <property type="term" value="C:plasma membrane"/>
    <property type="evidence" value="ECO:0007669"/>
    <property type="project" value="UniProtKB-SubCell"/>
</dbReference>
<name>A0A1M2VAI5_TRAPU</name>
<feature type="transmembrane region" description="Helical" evidence="9">
    <location>
        <begin position="448"/>
        <end position="469"/>
    </location>
</feature>
<feature type="transmembrane region" description="Helical" evidence="9">
    <location>
        <begin position="481"/>
        <end position="498"/>
    </location>
</feature>
<dbReference type="InterPro" id="IPR002523">
    <property type="entry name" value="MgTranspt_CorA/ZnTranspt_ZntB"/>
</dbReference>
<dbReference type="SUPFAM" id="SSF143865">
    <property type="entry name" value="CorA soluble domain-like"/>
    <property type="match status" value="1"/>
</dbReference>
<evidence type="ECO:0000256" key="2">
    <source>
        <dbReference type="ARBA" id="ARBA00009765"/>
    </source>
</evidence>
<dbReference type="GO" id="GO:0015087">
    <property type="term" value="F:cobalt ion transmembrane transporter activity"/>
    <property type="evidence" value="ECO:0007669"/>
    <property type="project" value="TreeGrafter"/>
</dbReference>
<evidence type="ECO:0000256" key="9">
    <source>
        <dbReference type="SAM" id="Phobius"/>
    </source>
</evidence>
<feature type="compositionally biased region" description="Acidic residues" evidence="8">
    <location>
        <begin position="554"/>
        <end position="573"/>
    </location>
</feature>
<comment type="similarity">
    <text evidence="2">Belongs to the CorA metal ion transporter (MIT) (TC 1.A.35) family.</text>
</comment>
<dbReference type="Gene3D" id="1.20.58.340">
    <property type="entry name" value="Magnesium transport protein CorA, transmembrane region"/>
    <property type="match status" value="2"/>
</dbReference>
<keyword evidence="7 9" id="KW-0472">Membrane</keyword>
<gene>
    <name evidence="10" type="ORF">TRAPUB_4679</name>
</gene>
<keyword evidence="11" id="KW-1185">Reference proteome</keyword>
<dbReference type="PANTHER" id="PTHR46494:SF1">
    <property type="entry name" value="CORA FAMILY METAL ION TRANSPORTER (EUROFUNG)"/>
    <property type="match status" value="1"/>
</dbReference>
<dbReference type="GO" id="GO:0000287">
    <property type="term" value="F:magnesium ion binding"/>
    <property type="evidence" value="ECO:0007669"/>
    <property type="project" value="TreeGrafter"/>
</dbReference>
<dbReference type="GO" id="GO:0015095">
    <property type="term" value="F:magnesium ion transmembrane transporter activity"/>
    <property type="evidence" value="ECO:0007669"/>
    <property type="project" value="TreeGrafter"/>
</dbReference>
<keyword evidence="5 9" id="KW-0812">Transmembrane</keyword>
<evidence type="ECO:0000256" key="1">
    <source>
        <dbReference type="ARBA" id="ARBA00004651"/>
    </source>
</evidence>
<protein>
    <submittedName>
        <fullName evidence="10">Magnesium transport protein CorA</fullName>
    </submittedName>
</protein>
<evidence type="ECO:0000256" key="5">
    <source>
        <dbReference type="ARBA" id="ARBA00022692"/>
    </source>
</evidence>
<dbReference type="OrthoDB" id="165352at2759"/>
<accession>A0A1M2VAI5</accession>
<sequence length="714" mass="81765">MFSLQHIREPQEDDATSSATSPPKPPLLTGARRAPILTPTERFRAVVRKMIDMRKTVRLVGIEPRGASTLLNYSHIRQRCIIGIMDYSSIRASAQRMGNAEFIRLLKDDNASRRAPWVKVRWINVCGVSWDVVSALALKYDLHPLSLESVLQERGNARSKADYYNKHLFLRVLCHRLSEDDENTSINFEDDNDNDDDEGEDAAEEEQDFQFGRTGVRNLPAPSRTEFADVEDVKANKNARNRALLRELKRGDRVNVNVSPLCIFLMRDGTVISMHKDNTRDFTAPISERLWQRQAGLRATADPSLLVQSLLDLVVDHALAVIDEYQRRILKLEQAVLLKPSMKTVRQLHILQGDLILHKRTLEPIKTVIYGLRRYDADRVAALGQHDNLNAEVEGYMSHKAKIYLAGVHDHMEYILTSLDMIAGITDNLINYAFNMASYDMNETMRQLTLATIIFLPLTLLTGYFGMNFEVMSIHHLSDTFFWEIAMPVMVVVVVLFMQNDIKRMVHYLSKRMARHRIKKPGRNLQAQGGAGPRCAPLPDVDFSEDPQDPRDYDDNDDDMEDDEDEDDGMEDGVTDRDIEEHRIMTMLSWGAQYLEDYVCMYHLANYTVFVHNGRSGRDERLVRCVAFAHARARHFRELDGLERTKGELPDDDTLEKFTELLGPPGWYLNGRSADRDDIGPRLESEEYQKEEGMPVVFTQVRCTVYSLGGRELT</sequence>
<keyword evidence="4" id="KW-1003">Cell membrane</keyword>
<dbReference type="InterPro" id="IPR045863">
    <property type="entry name" value="CorA_TM1_TM2"/>
</dbReference>
<comment type="caution">
    <text evidence="10">The sequence shown here is derived from an EMBL/GenBank/DDBJ whole genome shotgun (WGS) entry which is preliminary data.</text>
</comment>
<feature type="region of interest" description="Disordered" evidence="8">
    <location>
        <begin position="184"/>
        <end position="220"/>
    </location>
</feature>
<dbReference type="STRING" id="154538.A0A1M2VAI5"/>
<feature type="region of interest" description="Disordered" evidence="8">
    <location>
        <begin position="520"/>
        <end position="577"/>
    </location>
</feature>
<evidence type="ECO:0000256" key="3">
    <source>
        <dbReference type="ARBA" id="ARBA00022448"/>
    </source>
</evidence>
<keyword evidence="3" id="KW-0813">Transport</keyword>
<evidence type="ECO:0000313" key="10">
    <source>
        <dbReference type="EMBL" id="OJT04614.1"/>
    </source>
</evidence>
<proteinExistence type="inferred from homology"/>
<dbReference type="EMBL" id="MNAD01001529">
    <property type="protein sequence ID" value="OJT04614.1"/>
    <property type="molecule type" value="Genomic_DNA"/>
</dbReference>
<evidence type="ECO:0000256" key="7">
    <source>
        <dbReference type="ARBA" id="ARBA00023136"/>
    </source>
</evidence>
<organism evidence="10 11">
    <name type="scientific">Trametes pubescens</name>
    <name type="common">White-rot fungus</name>
    <dbReference type="NCBI Taxonomy" id="154538"/>
    <lineage>
        <taxon>Eukaryota</taxon>
        <taxon>Fungi</taxon>
        <taxon>Dikarya</taxon>
        <taxon>Basidiomycota</taxon>
        <taxon>Agaricomycotina</taxon>
        <taxon>Agaricomycetes</taxon>
        <taxon>Polyporales</taxon>
        <taxon>Polyporaceae</taxon>
        <taxon>Trametes</taxon>
    </lineage>
</organism>
<dbReference type="Pfam" id="PF01544">
    <property type="entry name" value="CorA"/>
    <property type="match status" value="1"/>
</dbReference>
<feature type="region of interest" description="Disordered" evidence="8">
    <location>
        <begin position="1"/>
        <end position="32"/>
    </location>
</feature>
<feature type="compositionally biased region" description="Basic and acidic residues" evidence="8">
    <location>
        <begin position="1"/>
        <end position="10"/>
    </location>
</feature>
<dbReference type="InterPro" id="IPR045861">
    <property type="entry name" value="CorA_cytoplasmic_dom"/>
</dbReference>
<dbReference type="GO" id="GO:0050897">
    <property type="term" value="F:cobalt ion binding"/>
    <property type="evidence" value="ECO:0007669"/>
    <property type="project" value="TreeGrafter"/>
</dbReference>
<evidence type="ECO:0000256" key="8">
    <source>
        <dbReference type="SAM" id="MobiDB-lite"/>
    </source>
</evidence>
<feature type="compositionally biased region" description="Acidic residues" evidence="8">
    <location>
        <begin position="184"/>
        <end position="208"/>
    </location>
</feature>
<reference evidence="10 11" key="1">
    <citation type="submission" date="2016-10" db="EMBL/GenBank/DDBJ databases">
        <title>Genome sequence of the basidiomycete white-rot fungus Trametes pubescens.</title>
        <authorList>
            <person name="Makela M.R."/>
            <person name="Granchi Z."/>
            <person name="Peng M."/>
            <person name="De Vries R.P."/>
            <person name="Grigoriev I."/>
            <person name="Riley R."/>
            <person name="Hilden K."/>
        </authorList>
    </citation>
    <scope>NUCLEOTIDE SEQUENCE [LARGE SCALE GENOMIC DNA]</scope>
    <source>
        <strain evidence="10 11">FBCC735</strain>
    </source>
</reference>
<dbReference type="PANTHER" id="PTHR46494">
    <property type="entry name" value="CORA FAMILY METAL ION TRANSPORTER (EUROFUNG)"/>
    <property type="match status" value="1"/>
</dbReference>
<evidence type="ECO:0000256" key="4">
    <source>
        <dbReference type="ARBA" id="ARBA00022475"/>
    </source>
</evidence>
<evidence type="ECO:0000313" key="11">
    <source>
        <dbReference type="Proteomes" id="UP000184267"/>
    </source>
</evidence>
<dbReference type="Gene3D" id="3.30.460.20">
    <property type="entry name" value="CorA soluble domain-like"/>
    <property type="match status" value="1"/>
</dbReference>
<dbReference type="SUPFAM" id="SSF144083">
    <property type="entry name" value="Magnesium transport protein CorA, transmembrane region"/>
    <property type="match status" value="1"/>
</dbReference>
<evidence type="ECO:0000256" key="6">
    <source>
        <dbReference type="ARBA" id="ARBA00022989"/>
    </source>
</evidence>
<dbReference type="AlphaFoldDB" id="A0A1M2VAI5"/>
<keyword evidence="6 9" id="KW-1133">Transmembrane helix</keyword>